<comment type="similarity">
    <text evidence="1">Belongs to the membrane fusion protein (MFP) (TC 8.A.1) family.</text>
</comment>
<proteinExistence type="inferred from homology"/>
<dbReference type="EMBL" id="AUXZ01000070">
    <property type="protein sequence ID" value="KZN50876.1"/>
    <property type="molecule type" value="Genomic_DNA"/>
</dbReference>
<dbReference type="Gene3D" id="2.40.50.100">
    <property type="match status" value="1"/>
</dbReference>
<dbReference type="InterPro" id="IPR006143">
    <property type="entry name" value="RND_pump_MFP"/>
</dbReference>
<dbReference type="Gene3D" id="2.40.420.20">
    <property type="match status" value="1"/>
</dbReference>
<dbReference type="Gene3D" id="2.40.30.170">
    <property type="match status" value="1"/>
</dbReference>
<comment type="caution">
    <text evidence="3">The sequence shown here is derived from an EMBL/GenBank/DDBJ whole genome shotgun (WGS) entry which is preliminary data.</text>
</comment>
<protein>
    <recommendedName>
        <fullName evidence="2">Multidrug resistance protein MdtA-like C-terminal permuted SH3 domain-containing protein</fullName>
    </recommendedName>
</protein>
<dbReference type="Pfam" id="PF25967">
    <property type="entry name" value="RND-MFP_C"/>
    <property type="match status" value="1"/>
</dbReference>
<organism evidence="3 4">
    <name type="scientific">Pseudoalteromonas luteoviolacea H33</name>
    <dbReference type="NCBI Taxonomy" id="1365251"/>
    <lineage>
        <taxon>Bacteria</taxon>
        <taxon>Pseudomonadati</taxon>
        <taxon>Pseudomonadota</taxon>
        <taxon>Gammaproteobacteria</taxon>
        <taxon>Alteromonadales</taxon>
        <taxon>Pseudoalteromonadaceae</taxon>
        <taxon>Pseudoalteromonas</taxon>
    </lineage>
</organism>
<dbReference type="GO" id="GO:1990281">
    <property type="term" value="C:efflux pump complex"/>
    <property type="evidence" value="ECO:0007669"/>
    <property type="project" value="TreeGrafter"/>
</dbReference>
<evidence type="ECO:0000256" key="1">
    <source>
        <dbReference type="ARBA" id="ARBA00009477"/>
    </source>
</evidence>
<evidence type="ECO:0000313" key="3">
    <source>
        <dbReference type="EMBL" id="KZN50876.1"/>
    </source>
</evidence>
<dbReference type="InterPro" id="IPR058627">
    <property type="entry name" value="MdtA-like_C"/>
</dbReference>
<name>A0A167EK49_9GAMM</name>
<dbReference type="Gene3D" id="1.10.287.470">
    <property type="entry name" value="Helix hairpin bin"/>
    <property type="match status" value="1"/>
</dbReference>
<dbReference type="PATRIC" id="fig|1365251.3.peg.2139"/>
<dbReference type="NCBIfam" id="TIGR01730">
    <property type="entry name" value="RND_mfp"/>
    <property type="match status" value="1"/>
</dbReference>
<gene>
    <name evidence="3" type="ORF">N476_14640</name>
</gene>
<reference evidence="3 4" key="1">
    <citation type="submission" date="2013-07" db="EMBL/GenBank/DDBJ databases">
        <title>Comparative Genomic and Metabolomic Analysis of Twelve Strains of Pseudoalteromonas luteoviolacea.</title>
        <authorList>
            <person name="Vynne N.G."/>
            <person name="Mansson M."/>
            <person name="Gram L."/>
        </authorList>
    </citation>
    <scope>NUCLEOTIDE SEQUENCE [LARGE SCALE GENOMIC DNA]</scope>
    <source>
        <strain evidence="3 4">H33</strain>
    </source>
</reference>
<dbReference type="PANTHER" id="PTHR30469">
    <property type="entry name" value="MULTIDRUG RESISTANCE PROTEIN MDTA"/>
    <property type="match status" value="1"/>
</dbReference>
<dbReference type="AlphaFoldDB" id="A0A167EK49"/>
<sequence>MARQLLKIQNEANFEFIKIIRGFILVPNALRHFILANIVIGSSLLSSDANSTPSVSVSEAQPWQRGIQKPLYCHADVPFRQQISSHVFAELTWLLPAGSQVKRGELLAKQNDFYLKRQLAQLDANAKAAHANYIYSFNEYERLGKLDEGGVVSSSELQQHKKDYQTALEQNKIYAEQFRLVEHQLKNLTHRAPADGVVLSLSGQPGQWVGEGESILEFLPADHHEMTCRVALDLYQEFNHFKDVKLSLSDGTELFLDRHAGLVSSQDQTINLHLKFKSTPPEKFLIGQRYVVDVSMAASNLTKVPYDALTINNSEYYVWRVNQDNQVSKVIVQIIDSEKNYSVIQGSIQAGDKLVVKGKVALKEDTTVTINGQGKL</sequence>
<dbReference type="OrthoDB" id="6292609at2"/>
<dbReference type="SUPFAM" id="SSF111369">
    <property type="entry name" value="HlyD-like secretion proteins"/>
    <property type="match status" value="1"/>
</dbReference>
<evidence type="ECO:0000313" key="4">
    <source>
        <dbReference type="Proteomes" id="UP000076503"/>
    </source>
</evidence>
<dbReference type="PANTHER" id="PTHR30469:SF15">
    <property type="entry name" value="HLYD FAMILY OF SECRETION PROTEINS"/>
    <property type="match status" value="1"/>
</dbReference>
<feature type="domain" description="Multidrug resistance protein MdtA-like C-terminal permuted SH3" evidence="2">
    <location>
        <begin position="304"/>
        <end position="358"/>
    </location>
</feature>
<evidence type="ECO:0000259" key="2">
    <source>
        <dbReference type="Pfam" id="PF25967"/>
    </source>
</evidence>
<accession>A0A167EK49</accession>
<dbReference type="GO" id="GO:0015562">
    <property type="term" value="F:efflux transmembrane transporter activity"/>
    <property type="evidence" value="ECO:0007669"/>
    <property type="project" value="TreeGrafter"/>
</dbReference>
<dbReference type="Proteomes" id="UP000076503">
    <property type="component" value="Unassembled WGS sequence"/>
</dbReference>